<dbReference type="Proteomes" id="UP000030652">
    <property type="component" value="Unassembled WGS sequence"/>
</dbReference>
<evidence type="ECO:0008006" key="3">
    <source>
        <dbReference type="Google" id="ProtNLM"/>
    </source>
</evidence>
<dbReference type="PATRIC" id="fig|237368.3.peg.956"/>
<sequence>MKVYSWNTEKNEKLKAERGITFEKVMLYIENGWLLDIINHPNHKEYSEQKIFIVNIDDYAYLVPFVESENEIFLKTVIPSRKMTKKYIHREV</sequence>
<gene>
    <name evidence="1" type="ORF">SCABRO_00873</name>
</gene>
<proteinExistence type="predicted"/>
<evidence type="ECO:0000313" key="2">
    <source>
        <dbReference type="Proteomes" id="UP000030652"/>
    </source>
</evidence>
<protein>
    <recommendedName>
        <fullName evidence="3">Toxin</fullName>
    </recommendedName>
</protein>
<comment type="caution">
    <text evidence="1">The sequence shown here is derived from an EMBL/GenBank/DDBJ whole genome shotgun (WGS) entry which is preliminary data.</text>
</comment>
<dbReference type="EMBL" id="JRYO01000059">
    <property type="protein sequence ID" value="KHE93335.1"/>
    <property type="molecule type" value="Genomic_DNA"/>
</dbReference>
<evidence type="ECO:0000313" key="1">
    <source>
        <dbReference type="EMBL" id="KHE93335.1"/>
    </source>
</evidence>
<accession>A0A0B0ERN9</accession>
<dbReference type="eggNOG" id="COG2929">
    <property type="taxonomic scope" value="Bacteria"/>
</dbReference>
<reference evidence="1 2" key="1">
    <citation type="submission" date="2014-10" db="EMBL/GenBank/DDBJ databases">
        <title>Draft genome of anammox bacterium scalindua brodae, obtained using differential coverage binning of sequence data from two enrichment reactors.</title>
        <authorList>
            <person name="Speth D.R."/>
            <person name="Russ L."/>
            <person name="Kartal B."/>
            <person name="Op den Camp H.J."/>
            <person name="Dutilh B.E."/>
            <person name="Jetten M.S."/>
        </authorList>
    </citation>
    <scope>NUCLEOTIDE SEQUENCE [LARGE SCALE GENOMIC DNA]</scope>
    <source>
        <strain evidence="1">RU1</strain>
    </source>
</reference>
<name>A0A0B0ERN9_9BACT</name>
<dbReference type="AlphaFoldDB" id="A0A0B0ERN9"/>
<organism evidence="1 2">
    <name type="scientific">Candidatus Scalindua brodae</name>
    <dbReference type="NCBI Taxonomy" id="237368"/>
    <lineage>
        <taxon>Bacteria</taxon>
        <taxon>Pseudomonadati</taxon>
        <taxon>Planctomycetota</taxon>
        <taxon>Candidatus Brocadiia</taxon>
        <taxon>Candidatus Brocadiales</taxon>
        <taxon>Candidatus Scalinduaceae</taxon>
        <taxon>Candidatus Scalindua</taxon>
    </lineage>
</organism>